<dbReference type="Proteomes" id="UP000397656">
    <property type="component" value="Plasmid pRK1-2"/>
</dbReference>
<dbReference type="AlphaFoldDB" id="A0A643FZ21"/>
<organism evidence="1 2">
    <name type="scientific">Cupriavidus basilensis</name>
    <dbReference type="NCBI Taxonomy" id="68895"/>
    <lineage>
        <taxon>Bacteria</taxon>
        <taxon>Pseudomonadati</taxon>
        <taxon>Pseudomonadota</taxon>
        <taxon>Betaproteobacteria</taxon>
        <taxon>Burkholderiales</taxon>
        <taxon>Burkholderiaceae</taxon>
        <taxon>Cupriavidus</taxon>
    </lineage>
</organism>
<geneLocation type="plasmid" evidence="1 2">
    <name>pRK1-2</name>
</geneLocation>
<dbReference type="GeneID" id="98406988"/>
<accession>A0A643FZ21</accession>
<name>A0A643FZ21_9BURK</name>
<keyword evidence="1" id="KW-0614">Plasmid</keyword>
<dbReference type="RefSeq" id="WP_150984874.1">
    <property type="nucleotide sequence ID" value="NZ_CP062806.1"/>
</dbReference>
<dbReference type="EMBL" id="CP062806">
    <property type="protein sequence ID" value="QOT82010.1"/>
    <property type="molecule type" value="Genomic_DNA"/>
</dbReference>
<evidence type="ECO:0000313" key="2">
    <source>
        <dbReference type="Proteomes" id="UP000397656"/>
    </source>
</evidence>
<proteinExistence type="predicted"/>
<sequence length="100" mass="11239">MLSEMGLSIRYAVESVRMFPVKLASRLSGVAWDDAAGMQAWIRQDMTAEKRGAIPEGFRYGRAAFCFSLIRLSLVKPRHFWGAVGSLAVLPILLLRQWVL</sequence>
<protein>
    <submittedName>
        <fullName evidence="1">Uncharacterized protein</fullName>
    </submittedName>
</protein>
<evidence type="ECO:0000313" key="1">
    <source>
        <dbReference type="EMBL" id="QOT82010.1"/>
    </source>
</evidence>
<reference evidence="1 2" key="1">
    <citation type="submission" date="2020-10" db="EMBL/GenBank/DDBJ databases">
        <title>Complete genome sequence of Cupriavidus basilensis CCUG 49340T.</title>
        <authorList>
            <person name="Salva-Serra F."/>
            <person name="Donoso R.A."/>
            <person name="Cho K.H."/>
            <person name="Yoo J.A."/>
            <person name="Lee K."/>
            <person name="Yoon S.-H."/>
            <person name="Perez-Pantoja D."/>
            <person name="Moore E.R.B."/>
        </authorList>
    </citation>
    <scope>NUCLEOTIDE SEQUENCE [LARGE SCALE GENOMIC DNA]</scope>
    <source>
        <strain evidence="2">CCUG 49340</strain>
        <plasmid evidence="1 2">pRK1-2</plasmid>
    </source>
</reference>
<gene>
    <name evidence="1" type="ORF">F7R26_039140</name>
</gene>